<dbReference type="EMBL" id="LT598653">
    <property type="protein sequence ID" value="SBV35035.1"/>
    <property type="molecule type" value="Genomic_DNA"/>
</dbReference>
<reference evidence="1" key="1">
    <citation type="submission" date="2016-03" db="EMBL/GenBank/DDBJ databases">
        <authorList>
            <person name="Ploux O."/>
        </authorList>
    </citation>
    <scope>NUCLEOTIDE SEQUENCE</scope>
    <source>
        <strain evidence="1">UC10</strain>
    </source>
</reference>
<evidence type="ECO:0000313" key="1">
    <source>
        <dbReference type="EMBL" id="SBV35035.1"/>
    </source>
</evidence>
<sequence>MNRFGPLSQPSPLKGRGLWQFTTPNAALGVAASNDVGNPGITPA</sequence>
<protein>
    <submittedName>
        <fullName evidence="1">Uncharacterized protein</fullName>
    </submittedName>
</protein>
<proteinExistence type="predicted"/>
<organism evidence="1">
    <name type="scientific">uncultured Sphingopyxis sp</name>
    <dbReference type="NCBI Taxonomy" id="310581"/>
    <lineage>
        <taxon>Bacteria</taxon>
        <taxon>Pseudomonadati</taxon>
        <taxon>Pseudomonadota</taxon>
        <taxon>Alphaproteobacteria</taxon>
        <taxon>Sphingomonadales</taxon>
        <taxon>Sphingomonadaceae</taxon>
        <taxon>Sphingopyxis</taxon>
        <taxon>environmental samples</taxon>
    </lineage>
</organism>
<dbReference type="AlphaFoldDB" id="A0A1Y5Q2J9"/>
<gene>
    <name evidence="1" type="ORF">SPPYR_3920</name>
</gene>
<name>A0A1Y5Q2J9_9SPHN</name>
<dbReference type="KEGG" id="sphu:SPPYR_3920"/>
<accession>A0A1Y5Q2J9</accession>